<gene>
    <name evidence="2" type="ORF">SAMN06295960_3313</name>
</gene>
<dbReference type="RefSeq" id="WP_176228951.1">
    <property type="nucleotide sequence ID" value="NZ_FXAZ01000004.1"/>
</dbReference>
<dbReference type="EMBL" id="FXAZ01000004">
    <property type="protein sequence ID" value="SMG51879.1"/>
    <property type="molecule type" value="Genomic_DNA"/>
</dbReference>
<accession>A0A1X7LFC1</accession>
<dbReference type="AlphaFoldDB" id="A0A1X7LFC1"/>
<dbReference type="Gene3D" id="3.40.50.1820">
    <property type="entry name" value="alpha/beta hydrolase"/>
    <property type="match status" value="1"/>
</dbReference>
<dbReference type="SUPFAM" id="SSF53474">
    <property type="entry name" value="alpha/beta-Hydrolases"/>
    <property type="match status" value="1"/>
</dbReference>
<proteinExistence type="predicted"/>
<evidence type="ECO:0000259" key="1">
    <source>
        <dbReference type="Pfam" id="PF12697"/>
    </source>
</evidence>
<dbReference type="Pfam" id="PF12697">
    <property type="entry name" value="Abhydrolase_6"/>
    <property type="match status" value="1"/>
</dbReference>
<protein>
    <submittedName>
        <fullName evidence="2">Pimeloyl-ACP methyl ester carboxylesterase</fullName>
    </submittedName>
</protein>
<sequence length="305" mass="34110">MNIQLIWIHGWGASPAVWDIGHGSRFSSRAENCDAKMHIHHRDVSLVGCTTIEDMLATVTSAFDEAAKREQPWHVIGWSLGGMLAIDALLRWMKQQPCSGIGAHELHGASTSGVGSHGLHGASTSGMLPASLIGVGATCQFVDEQGHAGWRPRILERMRRKLERAPEQVLADFADQFWSPTERADERYLTWQTEMSHVIRSAGYSLEGLNAGLQYLQQAALEKQLIELAHELPILWVQGSEDQICPAAAMEQWNEVPLHTVRFSGAGHAPFLTRKEQWEAVLRQWLWSQCPQRPREGEERESQAD</sequence>
<dbReference type="STRING" id="1852522.SAMN06295960_3313"/>
<dbReference type="InterPro" id="IPR000073">
    <property type="entry name" value="AB_hydrolase_1"/>
</dbReference>
<dbReference type="InterPro" id="IPR029058">
    <property type="entry name" value="AB_hydrolase_fold"/>
</dbReference>
<keyword evidence="3" id="KW-1185">Reference proteome</keyword>
<evidence type="ECO:0000313" key="3">
    <source>
        <dbReference type="Proteomes" id="UP000193834"/>
    </source>
</evidence>
<dbReference type="Proteomes" id="UP000193834">
    <property type="component" value="Unassembled WGS sequence"/>
</dbReference>
<name>A0A1X7LFC1_9BACL</name>
<reference evidence="2 3" key="1">
    <citation type="submission" date="2017-04" db="EMBL/GenBank/DDBJ databases">
        <authorList>
            <person name="Afonso C.L."/>
            <person name="Miller P.J."/>
            <person name="Scott M.A."/>
            <person name="Spackman E."/>
            <person name="Goraichik I."/>
            <person name="Dimitrov K.M."/>
            <person name="Suarez D.L."/>
            <person name="Swayne D.E."/>
        </authorList>
    </citation>
    <scope>NUCLEOTIDE SEQUENCE [LARGE SCALE GENOMIC DNA]</scope>
    <source>
        <strain evidence="2 3">11</strain>
    </source>
</reference>
<feature type="domain" description="AB hydrolase-1" evidence="1">
    <location>
        <begin position="5"/>
        <end position="280"/>
    </location>
</feature>
<organism evidence="2 3">
    <name type="scientific">Paenibacillus aquistagni</name>
    <dbReference type="NCBI Taxonomy" id="1852522"/>
    <lineage>
        <taxon>Bacteria</taxon>
        <taxon>Bacillati</taxon>
        <taxon>Bacillota</taxon>
        <taxon>Bacilli</taxon>
        <taxon>Bacillales</taxon>
        <taxon>Paenibacillaceae</taxon>
        <taxon>Paenibacillus</taxon>
    </lineage>
</organism>
<evidence type="ECO:0000313" key="2">
    <source>
        <dbReference type="EMBL" id="SMG51879.1"/>
    </source>
</evidence>